<dbReference type="Proteomes" id="UP000318710">
    <property type="component" value="Unassembled WGS sequence"/>
</dbReference>
<dbReference type="InterPro" id="IPR016163">
    <property type="entry name" value="Ald_DH_C"/>
</dbReference>
<dbReference type="GO" id="GO:0010133">
    <property type="term" value="P:L-proline catabolic process to L-glutamate"/>
    <property type="evidence" value="ECO:0007669"/>
    <property type="project" value="UniProtKB-UniRule"/>
</dbReference>
<evidence type="ECO:0000256" key="6">
    <source>
        <dbReference type="PIRSR" id="PIRSR000197-1"/>
    </source>
</evidence>
<feature type="domain" description="Proline dehydrogenase PutA" evidence="9">
    <location>
        <begin position="51"/>
        <end position="164"/>
    </location>
</feature>
<dbReference type="InterPro" id="IPR016162">
    <property type="entry name" value="Ald_DH_N"/>
</dbReference>
<dbReference type="InterPro" id="IPR024089">
    <property type="entry name" value="PRODH_PutA_dom_I/II"/>
</dbReference>
<comment type="catalytic activity">
    <reaction evidence="5">
        <text>L-proline + a quinone = (S)-1-pyrroline-5-carboxylate + a quinol + H(+)</text>
        <dbReference type="Rhea" id="RHEA:23784"/>
        <dbReference type="ChEBI" id="CHEBI:15378"/>
        <dbReference type="ChEBI" id="CHEBI:17388"/>
        <dbReference type="ChEBI" id="CHEBI:24646"/>
        <dbReference type="ChEBI" id="CHEBI:60039"/>
        <dbReference type="ChEBI" id="CHEBI:132124"/>
        <dbReference type="EC" id="1.5.5.2"/>
    </reaction>
</comment>
<dbReference type="Gene3D" id="3.40.605.10">
    <property type="entry name" value="Aldehyde Dehydrogenase, Chain A, domain 1"/>
    <property type="match status" value="1"/>
</dbReference>
<dbReference type="GO" id="GO:0004657">
    <property type="term" value="F:proline dehydrogenase activity"/>
    <property type="evidence" value="ECO:0007669"/>
    <property type="project" value="UniProtKB-UniRule"/>
</dbReference>
<feature type="active site" evidence="6">
    <location>
        <position position="769"/>
    </location>
</feature>
<feature type="domain" description="Aldehyde dehydrogenase" evidence="7">
    <location>
        <begin position="548"/>
        <end position="993"/>
    </location>
</feature>
<keyword evidence="5" id="KW-0238">DNA-binding</keyword>
<dbReference type="Gene3D" id="1.20.5.460">
    <property type="entry name" value="Single helix bin"/>
    <property type="match status" value="1"/>
</dbReference>
<dbReference type="GO" id="GO:0003677">
    <property type="term" value="F:DNA binding"/>
    <property type="evidence" value="ECO:0007669"/>
    <property type="project" value="UniProtKB-KW"/>
</dbReference>
<evidence type="ECO:0000259" key="9">
    <source>
        <dbReference type="Pfam" id="PF14850"/>
    </source>
</evidence>
<dbReference type="InterPro" id="IPR016160">
    <property type="entry name" value="Ald_DH_CS_CYS"/>
</dbReference>
<evidence type="ECO:0000256" key="2">
    <source>
        <dbReference type="ARBA" id="ARBA00023002"/>
    </source>
</evidence>
<comment type="pathway">
    <text evidence="1 5">Amino-acid degradation; L-proline degradation into L-glutamate; L-glutamate from L-proline: step 2/2.</text>
</comment>
<protein>
    <recommendedName>
        <fullName evidence="5">Bifunctional protein PutA</fullName>
    </recommendedName>
    <domain>
        <recommendedName>
            <fullName evidence="5">Proline dehydrogenase</fullName>
            <ecNumber evidence="5">1.5.5.2</ecNumber>
        </recommendedName>
        <alternativeName>
            <fullName evidence="5">Proline oxidase</fullName>
        </alternativeName>
    </domain>
    <domain>
        <recommendedName>
            <fullName evidence="5">Delta-1-pyrroline-5-carboxylate dehydrogenase</fullName>
            <shortName evidence="5">P5C dehydrogenase</shortName>
            <ecNumber evidence="5">1.2.1.88</ecNumber>
        </recommendedName>
        <alternativeName>
            <fullName evidence="5">L-glutamate gamma-semialdehyde dehydrogenase</fullName>
        </alternativeName>
    </domain>
</protein>
<dbReference type="Pfam" id="PF00171">
    <property type="entry name" value="Aldedh"/>
    <property type="match status" value="1"/>
</dbReference>
<dbReference type="NCBIfam" id="TIGR01238">
    <property type="entry name" value="D1pyr5carbox3"/>
    <property type="match status" value="1"/>
</dbReference>
<comment type="function">
    <text evidence="5">Oxidizes proline to glutamate for use as a carbon and nitrogen source.</text>
</comment>
<dbReference type="InterPro" id="IPR050485">
    <property type="entry name" value="Proline_metab_enzyme"/>
</dbReference>
<dbReference type="Gene3D" id="3.20.20.220">
    <property type="match status" value="1"/>
</dbReference>
<dbReference type="Pfam" id="PF01619">
    <property type="entry name" value="Pro_dh"/>
    <property type="match status" value="1"/>
</dbReference>
<dbReference type="GO" id="GO:0003842">
    <property type="term" value="F:L-glutamate gamma-semialdehyde dehydrogenase activity"/>
    <property type="evidence" value="ECO:0007669"/>
    <property type="project" value="UniProtKB-UniRule"/>
</dbReference>
<dbReference type="GO" id="GO:0009898">
    <property type="term" value="C:cytoplasmic side of plasma membrane"/>
    <property type="evidence" value="ECO:0007669"/>
    <property type="project" value="TreeGrafter"/>
</dbReference>
<dbReference type="InterPro" id="IPR015590">
    <property type="entry name" value="Aldehyde_DH_dom"/>
</dbReference>
<feature type="active site" evidence="6">
    <location>
        <position position="803"/>
    </location>
</feature>
<evidence type="ECO:0000313" key="10">
    <source>
        <dbReference type="EMBL" id="RZO27955.1"/>
    </source>
</evidence>
<feature type="domain" description="Proline dehydrogenase" evidence="8">
    <location>
        <begin position="183"/>
        <end position="460"/>
    </location>
</feature>
<dbReference type="SUPFAM" id="SSF81935">
    <property type="entry name" value="N-terminal domain of bifunctional PutA protein"/>
    <property type="match status" value="1"/>
</dbReference>
<evidence type="ECO:0000259" key="7">
    <source>
        <dbReference type="Pfam" id="PF00171"/>
    </source>
</evidence>
<comment type="similarity">
    <text evidence="5">In the N-terminal section; belongs to the proline dehydrogenase family.</text>
</comment>
<dbReference type="Gene3D" id="3.40.309.10">
    <property type="entry name" value="Aldehyde Dehydrogenase, Chain A, domain 2"/>
    <property type="match status" value="1"/>
</dbReference>
<keyword evidence="5" id="KW-0678">Repressor</keyword>
<evidence type="ECO:0000256" key="3">
    <source>
        <dbReference type="ARBA" id="ARBA00023027"/>
    </source>
</evidence>
<dbReference type="SUPFAM" id="SSF53720">
    <property type="entry name" value="ALDH-like"/>
    <property type="match status" value="1"/>
</dbReference>
<dbReference type="InterPro" id="IPR005933">
    <property type="entry name" value="PutA_C"/>
</dbReference>
<dbReference type="PIRSF" id="PIRSF000197">
    <property type="entry name" value="Bifunct_PutA"/>
    <property type="match status" value="1"/>
</dbReference>
<evidence type="ECO:0000256" key="1">
    <source>
        <dbReference type="ARBA" id="ARBA00004786"/>
    </source>
</evidence>
<dbReference type="InterPro" id="IPR016161">
    <property type="entry name" value="Ald_DH/histidinol_DH"/>
</dbReference>
<dbReference type="PANTHER" id="PTHR42862">
    <property type="entry name" value="DELTA-1-PYRROLINE-5-CARBOXYLATE DEHYDROGENASE 1, ISOFORM A-RELATED"/>
    <property type="match status" value="1"/>
</dbReference>
<dbReference type="InterPro" id="IPR025703">
    <property type="entry name" value="Bifunct_PutA"/>
</dbReference>
<dbReference type="UniPathway" id="UPA00261">
    <property type="reaction ID" value="UER00373"/>
</dbReference>
<dbReference type="InterPro" id="IPR029041">
    <property type="entry name" value="FAD-linked_oxidoreductase-like"/>
</dbReference>
<dbReference type="EMBL" id="SHBF01000007">
    <property type="protein sequence ID" value="RZO27955.1"/>
    <property type="molecule type" value="Genomic_DNA"/>
</dbReference>
<dbReference type="PANTHER" id="PTHR42862:SF1">
    <property type="entry name" value="DELTA-1-PYRROLINE-5-CARBOXYLATE DEHYDROGENASE 2, ISOFORM A-RELATED"/>
    <property type="match status" value="1"/>
</dbReference>
<evidence type="ECO:0000313" key="11">
    <source>
        <dbReference type="Proteomes" id="UP000318710"/>
    </source>
</evidence>
<dbReference type="Pfam" id="PF14850">
    <property type="entry name" value="Pro_dh-DNA_bdg"/>
    <property type="match status" value="1"/>
</dbReference>
<name>A0A520N3G2_9GAMM</name>
<gene>
    <name evidence="10" type="primary">putA</name>
    <name evidence="10" type="ORF">EVA93_01880</name>
</gene>
<evidence type="ECO:0000259" key="8">
    <source>
        <dbReference type="Pfam" id="PF01619"/>
    </source>
</evidence>
<dbReference type="EC" id="1.5.5.2" evidence="5"/>
<dbReference type="NCBIfam" id="NF008869">
    <property type="entry name" value="PRK11904.1"/>
    <property type="match status" value="1"/>
</dbReference>
<keyword evidence="5" id="KW-0285">Flavoprotein</keyword>
<keyword evidence="2 5" id="KW-0560">Oxidoreductase</keyword>
<evidence type="ECO:0000256" key="4">
    <source>
        <dbReference type="ARBA" id="ARBA00048142"/>
    </source>
</evidence>
<comment type="pathway">
    <text evidence="5">Amino-acid degradation; L-proline degradation into L-glutamate; L-glutamate from L-proline: step 1/2.</text>
</comment>
<dbReference type="EC" id="1.2.1.88" evidence="5"/>
<comment type="cofactor">
    <cofactor evidence="5">
        <name>FAD</name>
        <dbReference type="ChEBI" id="CHEBI:57692"/>
    </cofactor>
</comment>
<comment type="caution">
    <text evidence="10">The sequence shown here is derived from an EMBL/GenBank/DDBJ whole genome shotgun (WGS) entry which is preliminary data.</text>
</comment>
<accession>A0A520N3G2</accession>
<dbReference type="FunFam" id="3.40.309.10:FF:000005">
    <property type="entry name" value="1-pyrroline-5-carboxylate dehydrogenase 1"/>
    <property type="match status" value="1"/>
</dbReference>
<comment type="similarity">
    <text evidence="5">In the C-terminal section; belongs to the aldehyde dehydrogenase family.</text>
</comment>
<evidence type="ECO:0000256" key="5">
    <source>
        <dbReference type="PIRNR" id="PIRNR000197"/>
    </source>
</evidence>
<keyword evidence="5" id="KW-0274">FAD</keyword>
<dbReference type="PROSITE" id="PS00070">
    <property type="entry name" value="ALDEHYDE_DEHYDR_CYS"/>
    <property type="match status" value="1"/>
</dbReference>
<reference evidence="10 11" key="1">
    <citation type="submission" date="2019-02" db="EMBL/GenBank/DDBJ databases">
        <title>Prokaryotic population dynamics and viral predation in marine succession experiment using metagenomics: the confinement effect.</title>
        <authorList>
            <person name="Haro-Moreno J.M."/>
            <person name="Rodriguez-Valera F."/>
            <person name="Lopez-Perez M."/>
        </authorList>
    </citation>
    <scope>NUCLEOTIDE SEQUENCE [LARGE SCALE GENOMIC DNA]</scope>
    <source>
        <strain evidence="10">MED-G160</strain>
    </source>
</reference>
<proteinExistence type="inferred from homology"/>
<dbReference type="AlphaFoldDB" id="A0A520N3G2"/>
<dbReference type="GO" id="GO:0003700">
    <property type="term" value="F:DNA-binding transcription factor activity"/>
    <property type="evidence" value="ECO:0007669"/>
    <property type="project" value="InterPro"/>
</dbReference>
<dbReference type="InterPro" id="IPR024082">
    <property type="entry name" value="PRODH_PutA_dom_II"/>
</dbReference>
<organism evidence="10 11">
    <name type="scientific">SAR86 cluster bacterium</name>
    <dbReference type="NCBI Taxonomy" id="2030880"/>
    <lineage>
        <taxon>Bacteria</taxon>
        <taxon>Pseudomonadati</taxon>
        <taxon>Pseudomonadota</taxon>
        <taxon>Gammaproteobacteria</taxon>
        <taxon>SAR86 cluster</taxon>
    </lineage>
</organism>
<comment type="catalytic activity">
    <reaction evidence="4 5">
        <text>L-glutamate 5-semialdehyde + NAD(+) + H2O = L-glutamate + NADH + 2 H(+)</text>
        <dbReference type="Rhea" id="RHEA:30235"/>
        <dbReference type="ChEBI" id="CHEBI:15377"/>
        <dbReference type="ChEBI" id="CHEBI:15378"/>
        <dbReference type="ChEBI" id="CHEBI:29985"/>
        <dbReference type="ChEBI" id="CHEBI:57540"/>
        <dbReference type="ChEBI" id="CHEBI:57945"/>
        <dbReference type="ChEBI" id="CHEBI:58066"/>
        <dbReference type="EC" id="1.2.1.88"/>
    </reaction>
</comment>
<dbReference type="InterPro" id="IPR002872">
    <property type="entry name" value="Proline_DH_dom"/>
</dbReference>
<keyword evidence="5" id="KW-0804">Transcription</keyword>
<keyword evidence="3 5" id="KW-0520">NAD</keyword>
<sequence>MLEAKNKFICEEKLLLSLSDETKFLEDKEISKNAQKIIELCRKNKVDRTKLDAFLNEYGLDNKEGVALMCLAESVLRIPDKKTRDLIISEKLSEGKWIDHLNQANNIFVNASTWGLLLAGKIVQTPSKWSENPNNFLSELVSKSGEMPIRNAVLAAMQILSQEFVIGRNFKDINKMSGLEKDVFSFDMLGEAARTPQQADDYFESYKSAIDEVGKINTARNLSNGVSIKISALHPRYEMRKINQIESELLPKLKELVNYAQSKDVEITIDAEEQDRLSLSLHIIEKLAYEKNIRDWPEFGIALQAYGKRSFDVIRWLNGILDKRDGMHLRLVKGAYWDYEIKHAQVSGYEGYPVFSKKSLTDIAYLACAKEIFKNKKIFPKFATHNAHTISSIHHIGKDCNYEFQRLYGMGELLYKSASKVLGIKNNPSVYAPIGSYKDLLPYLVRRLLENGANSSFINRLLDPDTNSKWLAENPYIRVKSEKKEIPLPNQIFINRQNSSGMDISESENLENLKNRLIDFDDKLIDAKSIYEGREEDNKNVEKIFSISSKKEIGTVVFDNPKNIKQSLTKSLKTTWSNTSPNERSEILNKIANNIEEEPYELIYFLINEAGKTIQNAIDEIREAVDFLRYYSNQILKISDASDLEGPTGEENLITYTSKGRFLCISPWNFPVAILIGQISAALACGNKVIVKPSEHTSILGYLVVKKFHELGIPKDALELILGDGSYGETLTKITPLHGVAFTGSLKTAKSIQANLLESQKQIVPLIAETGGINAMIVDSSALLEQVTDDVIRSAFDSAGQRCSALRVLCIQEEIYDDLVTMIKGNISTQAIGDPNNFDIDIGPIINNKALENLNNYITKCKQKGMEIFQFEGKESNTHINPTIININSISDIEDEQFGPILHILKYKSNEIDQLIAEINDSGYGLTMGIHTRIESRADYFGSMSNVGNIYINRDMVGAVVGSQPFGGVGLSGSGFKAGGPNYLLQFLNEKVVSKNSVAFGGNTELLNLQEDI</sequence>
<keyword evidence="5" id="KW-0642">Proline metabolism</keyword>
<dbReference type="SUPFAM" id="SSF51730">
    <property type="entry name" value="FAD-linked oxidoreductase"/>
    <property type="match status" value="1"/>
</dbReference>
<dbReference type="CDD" id="cd07125">
    <property type="entry name" value="ALDH_PutA-P5CDH"/>
    <property type="match status" value="1"/>
</dbReference>
<keyword evidence="5" id="KW-0805">Transcription regulation</keyword>